<feature type="transmembrane region" description="Helical" evidence="1">
    <location>
        <begin position="105"/>
        <end position="130"/>
    </location>
</feature>
<proteinExistence type="predicted"/>
<keyword evidence="3" id="KW-1185">Reference proteome</keyword>
<dbReference type="EMBL" id="MU006230">
    <property type="protein sequence ID" value="KAF2824494.1"/>
    <property type="molecule type" value="Genomic_DNA"/>
</dbReference>
<dbReference type="Proteomes" id="UP000799424">
    <property type="component" value="Unassembled WGS sequence"/>
</dbReference>
<protein>
    <recommendedName>
        <fullName evidence="4">MARVEL domain-containing protein</fullName>
    </recommendedName>
</protein>
<dbReference type="AlphaFoldDB" id="A0A6A6ZVJ9"/>
<gene>
    <name evidence="2" type="ORF">CC86DRAFT_371811</name>
</gene>
<evidence type="ECO:0000256" key="1">
    <source>
        <dbReference type="SAM" id="Phobius"/>
    </source>
</evidence>
<keyword evidence="1" id="KW-1133">Transmembrane helix</keyword>
<dbReference type="OrthoDB" id="4167046at2759"/>
<evidence type="ECO:0000313" key="3">
    <source>
        <dbReference type="Proteomes" id="UP000799424"/>
    </source>
</evidence>
<organism evidence="2 3">
    <name type="scientific">Ophiobolus disseminans</name>
    <dbReference type="NCBI Taxonomy" id="1469910"/>
    <lineage>
        <taxon>Eukaryota</taxon>
        <taxon>Fungi</taxon>
        <taxon>Dikarya</taxon>
        <taxon>Ascomycota</taxon>
        <taxon>Pezizomycotina</taxon>
        <taxon>Dothideomycetes</taxon>
        <taxon>Pleosporomycetidae</taxon>
        <taxon>Pleosporales</taxon>
        <taxon>Pleosporineae</taxon>
        <taxon>Phaeosphaeriaceae</taxon>
        <taxon>Ophiobolus</taxon>
    </lineage>
</organism>
<reference evidence="2" key="1">
    <citation type="journal article" date="2020" name="Stud. Mycol.">
        <title>101 Dothideomycetes genomes: a test case for predicting lifestyles and emergence of pathogens.</title>
        <authorList>
            <person name="Haridas S."/>
            <person name="Albert R."/>
            <person name="Binder M."/>
            <person name="Bloem J."/>
            <person name="Labutti K."/>
            <person name="Salamov A."/>
            <person name="Andreopoulos B."/>
            <person name="Baker S."/>
            <person name="Barry K."/>
            <person name="Bills G."/>
            <person name="Bluhm B."/>
            <person name="Cannon C."/>
            <person name="Castanera R."/>
            <person name="Culley D."/>
            <person name="Daum C."/>
            <person name="Ezra D."/>
            <person name="Gonzalez J."/>
            <person name="Henrissat B."/>
            <person name="Kuo A."/>
            <person name="Liang C."/>
            <person name="Lipzen A."/>
            <person name="Lutzoni F."/>
            <person name="Magnuson J."/>
            <person name="Mondo S."/>
            <person name="Nolan M."/>
            <person name="Ohm R."/>
            <person name="Pangilinan J."/>
            <person name="Park H.-J."/>
            <person name="Ramirez L."/>
            <person name="Alfaro M."/>
            <person name="Sun H."/>
            <person name="Tritt A."/>
            <person name="Yoshinaga Y."/>
            <person name="Zwiers L.-H."/>
            <person name="Turgeon B."/>
            <person name="Goodwin S."/>
            <person name="Spatafora J."/>
            <person name="Crous P."/>
            <person name="Grigoriev I."/>
        </authorList>
    </citation>
    <scope>NUCLEOTIDE SEQUENCE</scope>
    <source>
        <strain evidence="2">CBS 113818</strain>
    </source>
</reference>
<accession>A0A6A6ZVJ9</accession>
<evidence type="ECO:0008006" key="4">
    <source>
        <dbReference type="Google" id="ProtNLM"/>
    </source>
</evidence>
<evidence type="ECO:0000313" key="2">
    <source>
        <dbReference type="EMBL" id="KAF2824494.1"/>
    </source>
</evidence>
<name>A0A6A6ZVJ9_9PLEO</name>
<keyword evidence="1" id="KW-0812">Transmembrane</keyword>
<sequence>MGIFTPFTSPHDIRWQGPQRHHHALFLVKNFILFLFIILVIVEYPLFKNWWENGPYQSYKSWEYAPYHFWLRIGLALIPDVLVTLTSLVLILNPLHHSTYSFHPIFALVSSIFLLSLYVNVCWLNPLIAYSNEVSFHNHQIWNKIVFAETAFEVVLCLCWIAMMGFSCVAVHKWRMAKKAEKRAVGDLQG</sequence>
<feature type="transmembrane region" description="Helical" evidence="1">
    <location>
        <begin position="24"/>
        <end position="47"/>
    </location>
</feature>
<feature type="transmembrane region" description="Helical" evidence="1">
    <location>
        <begin position="150"/>
        <end position="172"/>
    </location>
</feature>
<feature type="transmembrane region" description="Helical" evidence="1">
    <location>
        <begin position="67"/>
        <end position="93"/>
    </location>
</feature>
<keyword evidence="1" id="KW-0472">Membrane</keyword>